<comment type="pathway">
    <text evidence="1">Metabolic intermediate biosynthesis; chorismate biosynthesis; chorismate from D-erythrose 4-phosphate and phosphoenolpyruvate: step 5/7.</text>
</comment>
<dbReference type="PRINTS" id="PR01100">
    <property type="entry name" value="SHIKIMTKNASE"/>
</dbReference>
<evidence type="ECO:0000256" key="3">
    <source>
        <dbReference type="ARBA" id="ARBA00012154"/>
    </source>
</evidence>
<keyword evidence="9" id="KW-0057">Aromatic amino acid biosynthesis</keyword>
<dbReference type="UniPathway" id="UPA00053">
    <property type="reaction ID" value="UER00088"/>
</dbReference>
<dbReference type="SUPFAM" id="SSF52540">
    <property type="entry name" value="P-loop containing nucleoside triphosphate hydrolases"/>
    <property type="match status" value="1"/>
</dbReference>
<dbReference type="InterPro" id="IPR000623">
    <property type="entry name" value="Shikimate_kinase/TSH1"/>
</dbReference>
<dbReference type="Pfam" id="PF01202">
    <property type="entry name" value="SKI"/>
    <property type="match status" value="1"/>
</dbReference>
<comment type="caution">
    <text evidence="11">The sequence shown here is derived from an EMBL/GenBank/DDBJ whole genome shotgun (WGS) entry which is preliminary data.</text>
</comment>
<keyword evidence="6" id="KW-0547">Nucleotide-binding</keyword>
<dbReference type="GO" id="GO:0005524">
    <property type="term" value="F:ATP binding"/>
    <property type="evidence" value="ECO:0007669"/>
    <property type="project" value="UniProtKB-KW"/>
</dbReference>
<evidence type="ECO:0000256" key="1">
    <source>
        <dbReference type="ARBA" id="ARBA00004842"/>
    </source>
</evidence>
<evidence type="ECO:0000256" key="6">
    <source>
        <dbReference type="ARBA" id="ARBA00022741"/>
    </source>
</evidence>
<keyword evidence="4" id="KW-0028">Amino-acid biosynthesis</keyword>
<accession>A0A644T1T3</accession>
<dbReference type="EMBL" id="VSSQ01000012">
    <property type="protein sequence ID" value="MPL60437.1"/>
    <property type="molecule type" value="Genomic_DNA"/>
</dbReference>
<name>A0A644T1T3_9ZZZZ</name>
<dbReference type="GO" id="GO:0005829">
    <property type="term" value="C:cytosol"/>
    <property type="evidence" value="ECO:0007669"/>
    <property type="project" value="TreeGrafter"/>
</dbReference>
<evidence type="ECO:0000256" key="2">
    <source>
        <dbReference type="ARBA" id="ARBA00006997"/>
    </source>
</evidence>
<comment type="similarity">
    <text evidence="2">Belongs to the shikimate kinase family.</text>
</comment>
<reference evidence="11" key="1">
    <citation type="submission" date="2019-08" db="EMBL/GenBank/DDBJ databases">
        <authorList>
            <person name="Kucharzyk K."/>
            <person name="Murdoch R.W."/>
            <person name="Higgins S."/>
            <person name="Loffler F."/>
        </authorList>
    </citation>
    <scope>NUCLEOTIDE SEQUENCE</scope>
</reference>
<dbReference type="InterPro" id="IPR023000">
    <property type="entry name" value="Shikimate_kinase_CS"/>
</dbReference>
<sequence length="176" mass="19789">MLIMRNVVLIGFMGTGKSRVGRLLASRLKRPYIDTDKKIEKGCGIPIPEIFQKYGESFFRTKEAAVIARVSRYTHSVISTGGGVVLSPENMSRLRSNSVLITLTASPQTILERTGRRNNRPLINHPDREQLIKKMLSERELLYGASDLTIDTTNYTPHQVVDIIVTFLREGGFLRG</sequence>
<dbReference type="EC" id="2.7.1.71" evidence="3"/>
<evidence type="ECO:0000256" key="8">
    <source>
        <dbReference type="ARBA" id="ARBA00022840"/>
    </source>
</evidence>
<dbReference type="AlphaFoldDB" id="A0A644T1T3"/>
<dbReference type="GO" id="GO:0004765">
    <property type="term" value="F:shikimate kinase activity"/>
    <property type="evidence" value="ECO:0007669"/>
    <property type="project" value="UniProtKB-EC"/>
</dbReference>
<dbReference type="InterPro" id="IPR027417">
    <property type="entry name" value="P-loop_NTPase"/>
</dbReference>
<keyword evidence="5 11" id="KW-0808">Transferase</keyword>
<dbReference type="GO" id="GO:0008652">
    <property type="term" value="P:amino acid biosynthetic process"/>
    <property type="evidence" value="ECO:0007669"/>
    <property type="project" value="UniProtKB-KW"/>
</dbReference>
<dbReference type="PANTHER" id="PTHR21087">
    <property type="entry name" value="SHIKIMATE KINASE"/>
    <property type="match status" value="1"/>
</dbReference>
<evidence type="ECO:0000256" key="7">
    <source>
        <dbReference type="ARBA" id="ARBA00022777"/>
    </source>
</evidence>
<keyword evidence="8" id="KW-0067">ATP-binding</keyword>
<evidence type="ECO:0000256" key="10">
    <source>
        <dbReference type="ARBA" id="ARBA00048567"/>
    </source>
</evidence>
<dbReference type="InterPro" id="IPR031322">
    <property type="entry name" value="Shikimate/glucono_kinase"/>
</dbReference>
<protein>
    <recommendedName>
        <fullName evidence="3">shikimate kinase</fullName>
        <ecNumber evidence="3">2.7.1.71</ecNumber>
    </recommendedName>
</protein>
<evidence type="ECO:0000313" key="11">
    <source>
        <dbReference type="EMBL" id="MPL60437.1"/>
    </source>
</evidence>
<comment type="catalytic activity">
    <reaction evidence="10">
        <text>shikimate + ATP = 3-phosphoshikimate + ADP + H(+)</text>
        <dbReference type="Rhea" id="RHEA:13121"/>
        <dbReference type="ChEBI" id="CHEBI:15378"/>
        <dbReference type="ChEBI" id="CHEBI:30616"/>
        <dbReference type="ChEBI" id="CHEBI:36208"/>
        <dbReference type="ChEBI" id="CHEBI:145989"/>
        <dbReference type="ChEBI" id="CHEBI:456216"/>
        <dbReference type="EC" id="2.7.1.71"/>
    </reaction>
</comment>
<evidence type="ECO:0000256" key="9">
    <source>
        <dbReference type="ARBA" id="ARBA00023141"/>
    </source>
</evidence>
<dbReference type="CDD" id="cd00464">
    <property type="entry name" value="SK"/>
    <property type="match status" value="1"/>
</dbReference>
<dbReference type="HAMAP" id="MF_00109">
    <property type="entry name" value="Shikimate_kinase"/>
    <property type="match status" value="1"/>
</dbReference>
<organism evidence="11">
    <name type="scientific">bioreactor metagenome</name>
    <dbReference type="NCBI Taxonomy" id="1076179"/>
    <lineage>
        <taxon>unclassified sequences</taxon>
        <taxon>metagenomes</taxon>
        <taxon>ecological metagenomes</taxon>
    </lineage>
</organism>
<evidence type="ECO:0000256" key="5">
    <source>
        <dbReference type="ARBA" id="ARBA00022679"/>
    </source>
</evidence>
<dbReference type="Gene3D" id="3.40.50.300">
    <property type="entry name" value="P-loop containing nucleotide triphosphate hydrolases"/>
    <property type="match status" value="1"/>
</dbReference>
<dbReference type="PANTHER" id="PTHR21087:SF16">
    <property type="entry name" value="SHIKIMATE KINASE 1, CHLOROPLASTIC"/>
    <property type="match status" value="1"/>
</dbReference>
<gene>
    <name evidence="11" type="primary">aroK_3</name>
    <name evidence="11" type="ORF">SDC9_05998</name>
</gene>
<dbReference type="GO" id="GO:0009423">
    <property type="term" value="P:chorismate biosynthetic process"/>
    <property type="evidence" value="ECO:0007669"/>
    <property type="project" value="UniProtKB-UniPathway"/>
</dbReference>
<keyword evidence="7 11" id="KW-0418">Kinase</keyword>
<dbReference type="GO" id="GO:0009073">
    <property type="term" value="P:aromatic amino acid family biosynthetic process"/>
    <property type="evidence" value="ECO:0007669"/>
    <property type="project" value="UniProtKB-KW"/>
</dbReference>
<dbReference type="PROSITE" id="PS01128">
    <property type="entry name" value="SHIKIMATE_KINASE"/>
    <property type="match status" value="1"/>
</dbReference>
<proteinExistence type="inferred from homology"/>
<evidence type="ECO:0000256" key="4">
    <source>
        <dbReference type="ARBA" id="ARBA00022605"/>
    </source>
</evidence>